<dbReference type="Proteomes" id="UP000790347">
    <property type="component" value="Unassembled WGS sequence"/>
</dbReference>
<protein>
    <submittedName>
        <fullName evidence="1">Uncharacterized protein</fullName>
    </submittedName>
</protein>
<proteinExistence type="predicted"/>
<comment type="caution">
    <text evidence="1">The sequence shown here is derived from an EMBL/GenBank/DDBJ whole genome shotgun (WGS) entry which is preliminary data.</text>
</comment>
<dbReference type="EMBL" id="ASGP02000009">
    <property type="protein sequence ID" value="KAH9491234.1"/>
    <property type="molecule type" value="Genomic_DNA"/>
</dbReference>
<evidence type="ECO:0000313" key="2">
    <source>
        <dbReference type="Proteomes" id="UP000790347"/>
    </source>
</evidence>
<gene>
    <name evidence="1" type="ORF">DERF_015965</name>
</gene>
<sequence length="69" mass="7924">MIFIHFVCDDNRKKTLMTVILCDRDHHYIIFSYYPTKFTQEKGTVMAANGNGAAYYTYIAIAISIACLH</sequence>
<reference evidence="1" key="1">
    <citation type="submission" date="2013-05" db="EMBL/GenBank/DDBJ databases">
        <authorList>
            <person name="Yim A.K.Y."/>
            <person name="Chan T.F."/>
            <person name="Ji K.M."/>
            <person name="Liu X.Y."/>
            <person name="Zhou J.W."/>
            <person name="Li R.Q."/>
            <person name="Yang K.Y."/>
            <person name="Li J."/>
            <person name="Li M."/>
            <person name="Law P.T.W."/>
            <person name="Wu Y.L."/>
            <person name="Cai Z.L."/>
            <person name="Qin H."/>
            <person name="Bao Y."/>
            <person name="Leung R.K.K."/>
            <person name="Ng P.K.S."/>
            <person name="Zou J."/>
            <person name="Zhong X.J."/>
            <person name="Ran P.X."/>
            <person name="Zhong N.S."/>
            <person name="Liu Z.G."/>
            <person name="Tsui S.K.W."/>
        </authorList>
    </citation>
    <scope>NUCLEOTIDE SEQUENCE</scope>
    <source>
        <strain evidence="1">Derf</strain>
        <tissue evidence="1">Whole organism</tissue>
    </source>
</reference>
<keyword evidence="2" id="KW-1185">Reference proteome</keyword>
<organism evidence="1 2">
    <name type="scientific">Dermatophagoides farinae</name>
    <name type="common">American house dust mite</name>
    <dbReference type="NCBI Taxonomy" id="6954"/>
    <lineage>
        <taxon>Eukaryota</taxon>
        <taxon>Metazoa</taxon>
        <taxon>Ecdysozoa</taxon>
        <taxon>Arthropoda</taxon>
        <taxon>Chelicerata</taxon>
        <taxon>Arachnida</taxon>
        <taxon>Acari</taxon>
        <taxon>Acariformes</taxon>
        <taxon>Sarcoptiformes</taxon>
        <taxon>Astigmata</taxon>
        <taxon>Psoroptidia</taxon>
        <taxon>Analgoidea</taxon>
        <taxon>Pyroglyphidae</taxon>
        <taxon>Dermatophagoidinae</taxon>
        <taxon>Dermatophagoides</taxon>
    </lineage>
</organism>
<evidence type="ECO:0000313" key="1">
    <source>
        <dbReference type="EMBL" id="KAH9491234.1"/>
    </source>
</evidence>
<dbReference type="AlphaFoldDB" id="A0A922HN37"/>
<reference evidence="1" key="2">
    <citation type="journal article" date="2022" name="Res Sq">
        <title>Comparative Genomics Reveals Insights into the Divergent Evolution of Astigmatic Mites and Household Pest Adaptations.</title>
        <authorList>
            <person name="Xiong Q."/>
            <person name="Wan A.T.-Y."/>
            <person name="Liu X.-Y."/>
            <person name="Fung C.S.-H."/>
            <person name="Xiao X."/>
            <person name="Malainual N."/>
            <person name="Hou J."/>
            <person name="Wang L."/>
            <person name="Wang M."/>
            <person name="Yang K."/>
            <person name="Cui Y."/>
            <person name="Leung E."/>
            <person name="Nong W."/>
            <person name="Shin S.-K."/>
            <person name="Au S."/>
            <person name="Jeong K.Y."/>
            <person name="Chew F.T."/>
            <person name="Hui J."/>
            <person name="Leung T.F."/>
            <person name="Tungtrongchitr A."/>
            <person name="Zhong N."/>
            <person name="Liu Z."/>
            <person name="Tsui S."/>
        </authorList>
    </citation>
    <scope>NUCLEOTIDE SEQUENCE</scope>
    <source>
        <strain evidence="1">Derf</strain>
        <tissue evidence="1">Whole organism</tissue>
    </source>
</reference>
<accession>A0A922HN37</accession>
<name>A0A922HN37_DERFA</name>